<feature type="transmembrane region" description="Helical" evidence="10">
    <location>
        <begin position="75"/>
        <end position="96"/>
    </location>
</feature>
<evidence type="ECO:0000256" key="10">
    <source>
        <dbReference type="HAMAP-Rule" id="MF_01043"/>
    </source>
</evidence>
<dbReference type="SMART" id="SM01207">
    <property type="entry name" value="G3P_acyltransf"/>
    <property type="match status" value="1"/>
</dbReference>
<evidence type="ECO:0000256" key="7">
    <source>
        <dbReference type="ARBA" id="ARBA00023136"/>
    </source>
</evidence>
<organism evidence="11 12">
    <name type="scientific">Oryzomonas sagensis</name>
    <dbReference type="NCBI Taxonomy" id="2603857"/>
    <lineage>
        <taxon>Bacteria</taxon>
        <taxon>Pseudomonadati</taxon>
        <taxon>Thermodesulfobacteriota</taxon>
        <taxon>Desulfuromonadia</taxon>
        <taxon>Geobacterales</taxon>
        <taxon>Geobacteraceae</taxon>
        <taxon>Oryzomonas</taxon>
    </lineage>
</organism>
<dbReference type="Pfam" id="PF02660">
    <property type="entry name" value="G3P_acyltransf"/>
    <property type="match status" value="1"/>
</dbReference>
<keyword evidence="4 10" id="KW-0812">Transmembrane</keyword>
<accession>A0ABQ6TKN2</accession>
<evidence type="ECO:0000313" key="11">
    <source>
        <dbReference type="EMBL" id="KAB0668714.1"/>
    </source>
</evidence>
<evidence type="ECO:0000256" key="2">
    <source>
        <dbReference type="ARBA" id="ARBA00022516"/>
    </source>
</evidence>
<feature type="transmembrane region" description="Helical" evidence="10">
    <location>
        <begin position="116"/>
        <end position="137"/>
    </location>
</feature>
<evidence type="ECO:0000256" key="1">
    <source>
        <dbReference type="ARBA" id="ARBA00022475"/>
    </source>
</evidence>
<dbReference type="InterPro" id="IPR003811">
    <property type="entry name" value="G3P_acylTferase_PlsY"/>
</dbReference>
<proteinExistence type="inferred from homology"/>
<dbReference type="GO" id="GO:0016746">
    <property type="term" value="F:acyltransferase activity"/>
    <property type="evidence" value="ECO:0007669"/>
    <property type="project" value="UniProtKB-KW"/>
</dbReference>
<evidence type="ECO:0000256" key="4">
    <source>
        <dbReference type="ARBA" id="ARBA00022692"/>
    </source>
</evidence>
<keyword evidence="2 10" id="KW-0444">Lipid biosynthesis</keyword>
<keyword evidence="7 10" id="KW-0472">Membrane</keyword>
<name>A0ABQ6TKN2_9BACT</name>
<comment type="function">
    <text evidence="10">Catalyzes the transfer of an acyl group from acyl-phosphate (acyl-PO(4)) to glycerol-3-phosphate (G3P) to form lysophosphatidic acid (LPA). This enzyme utilizes acyl-phosphate as fatty acyl donor, but not acyl-CoA or acyl-ACP.</text>
</comment>
<comment type="caution">
    <text evidence="11">The sequence shown here is derived from an EMBL/GenBank/DDBJ whole genome shotgun (WGS) entry which is preliminary data.</text>
</comment>
<dbReference type="PANTHER" id="PTHR30309">
    <property type="entry name" value="INNER MEMBRANE PROTEIN YGIH"/>
    <property type="match status" value="1"/>
</dbReference>
<evidence type="ECO:0000256" key="5">
    <source>
        <dbReference type="ARBA" id="ARBA00022989"/>
    </source>
</evidence>
<keyword evidence="8 10" id="KW-0594">Phospholipid biosynthesis</keyword>
<feature type="transmembrane region" description="Helical" evidence="10">
    <location>
        <begin position="166"/>
        <end position="184"/>
    </location>
</feature>
<keyword evidence="12" id="KW-1185">Reference proteome</keyword>
<comment type="pathway">
    <text evidence="10">Lipid metabolism; phospholipid metabolism.</text>
</comment>
<reference evidence="11 12" key="1">
    <citation type="journal article" date="2020" name="Microorganisms">
        <title>Description of Three Novel Members in the Family Geobacteraceae, Oryzomonas japonicum gen. nov., sp. nov., Oryzomonas sagensis sp. nov., and Oryzomonas ruber sp. nov.</title>
        <authorList>
            <person name="Xu Z."/>
            <person name="Masuda Y."/>
            <person name="Hayakawa C."/>
            <person name="Ushijima N."/>
            <person name="Kawano K."/>
            <person name="Shiratori Y."/>
            <person name="Senoo K."/>
            <person name="Itoh H."/>
        </authorList>
    </citation>
    <scope>NUCLEOTIDE SEQUENCE [LARGE SCALE GENOMIC DNA]</scope>
    <source>
        <strain evidence="11 12">Red100</strain>
    </source>
</reference>
<dbReference type="EC" id="2.3.1.275" evidence="10"/>
<comment type="similarity">
    <text evidence="10">Belongs to the PlsY family.</text>
</comment>
<comment type="subcellular location">
    <subcellularLocation>
        <location evidence="10">Cell membrane</location>
        <topology evidence="10">Multi-pass membrane protein</topology>
    </subcellularLocation>
</comment>
<keyword evidence="6 10" id="KW-0443">Lipid metabolism</keyword>
<protein>
    <recommendedName>
        <fullName evidence="10">Glycerol-3-phosphate acyltransferase</fullName>
    </recommendedName>
    <alternativeName>
        <fullName evidence="10">Acyl-PO4 G3P acyltransferase</fullName>
    </alternativeName>
    <alternativeName>
        <fullName evidence="10">Acyl-phosphate--glycerol-3-phosphate acyltransferase</fullName>
    </alternativeName>
    <alternativeName>
        <fullName evidence="10">G3P acyltransferase</fullName>
        <shortName evidence="10">GPAT</shortName>
        <ecNumber evidence="10">2.3.1.275</ecNumber>
    </alternativeName>
    <alternativeName>
        <fullName evidence="10">Lysophosphatidic acid synthase</fullName>
        <shortName evidence="10">LPA synthase</shortName>
    </alternativeName>
</protein>
<dbReference type="Proteomes" id="UP000798046">
    <property type="component" value="Unassembled WGS sequence"/>
</dbReference>
<evidence type="ECO:0000256" key="3">
    <source>
        <dbReference type="ARBA" id="ARBA00022679"/>
    </source>
</evidence>
<keyword evidence="5 10" id="KW-1133">Transmembrane helix</keyword>
<evidence type="ECO:0000256" key="9">
    <source>
        <dbReference type="ARBA" id="ARBA00023264"/>
    </source>
</evidence>
<keyword evidence="11" id="KW-0012">Acyltransferase</keyword>
<keyword evidence="1 10" id="KW-1003">Cell membrane</keyword>
<dbReference type="PANTHER" id="PTHR30309:SF0">
    <property type="entry name" value="GLYCEROL-3-PHOSPHATE ACYLTRANSFERASE-RELATED"/>
    <property type="match status" value="1"/>
</dbReference>
<feature type="transmembrane region" description="Helical" evidence="10">
    <location>
        <begin position="144"/>
        <end position="160"/>
    </location>
</feature>
<keyword evidence="3 10" id="KW-0808">Transferase</keyword>
<dbReference type="HAMAP" id="MF_01043">
    <property type="entry name" value="PlsY"/>
    <property type="match status" value="1"/>
</dbReference>
<evidence type="ECO:0000256" key="8">
    <source>
        <dbReference type="ARBA" id="ARBA00023209"/>
    </source>
</evidence>
<gene>
    <name evidence="10" type="primary">plsY</name>
    <name evidence="11" type="ORF">F6V30_15365</name>
</gene>
<comment type="catalytic activity">
    <reaction evidence="10">
        <text>an acyl phosphate + sn-glycerol 3-phosphate = a 1-acyl-sn-glycero-3-phosphate + phosphate</text>
        <dbReference type="Rhea" id="RHEA:34075"/>
        <dbReference type="ChEBI" id="CHEBI:43474"/>
        <dbReference type="ChEBI" id="CHEBI:57597"/>
        <dbReference type="ChEBI" id="CHEBI:57970"/>
        <dbReference type="ChEBI" id="CHEBI:59918"/>
        <dbReference type="EC" id="2.3.1.275"/>
    </reaction>
</comment>
<dbReference type="EMBL" id="VZRA01000006">
    <property type="protein sequence ID" value="KAB0668714.1"/>
    <property type="molecule type" value="Genomic_DNA"/>
</dbReference>
<sequence>MLTQTIIAITAAYLLGCFTTGYYLVRLSTGQDIRATASGNLGSRNVGRLLGTKGFILTFLGDAGKGLLAVWLARYLSPAPWLPCAALLAAVAGHIWPIQLGLRGGKGFATFAGGMILLKPLVLLAGLGLCVVAYPFLRGTTRTGLVALACSPLFVVAGQLRRGAPIMSPATALYCLLVVVVLYAHRTNIRKEFFNRGGCLR</sequence>
<evidence type="ECO:0000256" key="6">
    <source>
        <dbReference type="ARBA" id="ARBA00023098"/>
    </source>
</evidence>
<evidence type="ECO:0000313" key="12">
    <source>
        <dbReference type="Proteomes" id="UP000798046"/>
    </source>
</evidence>
<comment type="subunit">
    <text evidence="10">Probably interacts with PlsX.</text>
</comment>
<feature type="transmembrane region" description="Helical" evidence="10">
    <location>
        <begin position="6"/>
        <end position="25"/>
    </location>
</feature>
<keyword evidence="9 10" id="KW-1208">Phospholipid metabolism</keyword>